<accession>A0A8J6LFM7</accession>
<organism evidence="10 11">
    <name type="scientific">Tenebrio molitor</name>
    <name type="common">Yellow mealworm beetle</name>
    <dbReference type="NCBI Taxonomy" id="7067"/>
    <lineage>
        <taxon>Eukaryota</taxon>
        <taxon>Metazoa</taxon>
        <taxon>Ecdysozoa</taxon>
        <taxon>Arthropoda</taxon>
        <taxon>Hexapoda</taxon>
        <taxon>Insecta</taxon>
        <taxon>Pterygota</taxon>
        <taxon>Neoptera</taxon>
        <taxon>Endopterygota</taxon>
        <taxon>Coleoptera</taxon>
        <taxon>Polyphaga</taxon>
        <taxon>Cucujiformia</taxon>
        <taxon>Tenebrionidae</taxon>
        <taxon>Tenebrio</taxon>
    </lineage>
</organism>
<dbReference type="InterPro" id="IPR000330">
    <property type="entry name" value="SNF2_N"/>
</dbReference>
<feature type="domain" description="Helicase ATP-binding" evidence="7">
    <location>
        <begin position="785"/>
        <end position="941"/>
    </location>
</feature>
<dbReference type="InterPro" id="IPR010003">
    <property type="entry name" value="HARP_dom"/>
</dbReference>
<dbReference type="GO" id="GO:0006402">
    <property type="term" value="P:mRNA catabolic process"/>
    <property type="evidence" value="ECO:0007669"/>
    <property type="project" value="InterPro"/>
</dbReference>
<reference evidence="10" key="2">
    <citation type="submission" date="2021-08" db="EMBL/GenBank/DDBJ databases">
        <authorList>
            <person name="Eriksson T."/>
        </authorList>
    </citation>
    <scope>NUCLEOTIDE SEQUENCE</scope>
    <source>
        <strain evidence="10">Stoneville</strain>
        <tissue evidence="10">Whole head</tissue>
    </source>
</reference>
<evidence type="ECO:0000256" key="2">
    <source>
        <dbReference type="ARBA" id="ARBA00008372"/>
    </source>
</evidence>
<evidence type="ECO:0000256" key="1">
    <source>
        <dbReference type="ARBA" id="ARBA00004123"/>
    </source>
</evidence>
<dbReference type="GO" id="GO:0006281">
    <property type="term" value="P:DNA repair"/>
    <property type="evidence" value="ECO:0007669"/>
    <property type="project" value="TreeGrafter"/>
</dbReference>
<keyword evidence="3" id="KW-0378">Hydrolase</keyword>
<dbReference type="InterPro" id="IPR038718">
    <property type="entry name" value="SNF2-like_sf"/>
</dbReference>
<dbReference type="Pfam" id="PF07443">
    <property type="entry name" value="HARP"/>
    <property type="match status" value="1"/>
</dbReference>
<dbReference type="GO" id="GO:0046872">
    <property type="term" value="F:metal ion binding"/>
    <property type="evidence" value="ECO:0007669"/>
    <property type="project" value="InterPro"/>
</dbReference>
<dbReference type="Pfam" id="PF08675">
    <property type="entry name" value="RNA_bind"/>
    <property type="match status" value="1"/>
</dbReference>
<dbReference type="InterPro" id="IPR014789">
    <property type="entry name" value="PolyA-riboNase_RNA-binding"/>
</dbReference>
<dbReference type="PROSITE" id="PS51467">
    <property type="entry name" value="HARP"/>
    <property type="match status" value="1"/>
</dbReference>
<dbReference type="PROSITE" id="PS51192">
    <property type="entry name" value="HELICASE_ATP_BIND_1"/>
    <property type="match status" value="1"/>
</dbReference>
<dbReference type="CDD" id="cd18793">
    <property type="entry name" value="SF2_C_SNF"/>
    <property type="match status" value="1"/>
</dbReference>
<dbReference type="SUPFAM" id="SSF54928">
    <property type="entry name" value="RNA-binding domain, RBD"/>
    <property type="match status" value="1"/>
</dbReference>
<comment type="subcellular location">
    <subcellularLocation>
        <location evidence="1">Nucleus</location>
    </subcellularLocation>
</comment>
<dbReference type="GO" id="GO:0004535">
    <property type="term" value="F:poly(A)-specific ribonuclease activity"/>
    <property type="evidence" value="ECO:0007669"/>
    <property type="project" value="InterPro"/>
</dbReference>
<dbReference type="Gene3D" id="3.40.50.10810">
    <property type="entry name" value="Tandem AAA-ATPase domain"/>
    <property type="match status" value="1"/>
</dbReference>
<dbReference type="GO" id="GO:0043596">
    <property type="term" value="C:nuclear replication fork"/>
    <property type="evidence" value="ECO:0007669"/>
    <property type="project" value="TreeGrafter"/>
</dbReference>
<dbReference type="InterPro" id="IPR049730">
    <property type="entry name" value="SNF2/RAD54-like_C"/>
</dbReference>
<comment type="caution">
    <text evidence="10">The sequence shown here is derived from an EMBL/GenBank/DDBJ whole genome shotgun (WGS) entry which is preliminary data.</text>
</comment>
<evidence type="ECO:0000259" key="7">
    <source>
        <dbReference type="PROSITE" id="PS51192"/>
    </source>
</evidence>
<dbReference type="Gene3D" id="3.30.70.330">
    <property type="match status" value="1"/>
</dbReference>
<dbReference type="CDD" id="cd02637">
    <property type="entry name" value="R3H_PARN"/>
    <property type="match status" value="1"/>
</dbReference>
<name>A0A8J6LFM7_TENMO</name>
<dbReference type="SMART" id="SM00490">
    <property type="entry name" value="HELICc"/>
    <property type="match status" value="1"/>
</dbReference>
<proteinExistence type="inferred from homology"/>
<dbReference type="PANTHER" id="PTHR45766:SF6">
    <property type="entry name" value="SWI_SNF-RELATED MATRIX-ASSOCIATED ACTIN-DEPENDENT REGULATOR OF CHROMATIN SUBFAMILY A-LIKE PROTEIN 1"/>
    <property type="match status" value="1"/>
</dbReference>
<dbReference type="SMART" id="SM00487">
    <property type="entry name" value="DEXDc"/>
    <property type="match status" value="1"/>
</dbReference>
<comment type="similarity">
    <text evidence="5">Belongs to the SNF2/RAD54 helicase family. SMARCAL1 subfamily.</text>
</comment>
<keyword evidence="11" id="KW-1185">Reference proteome</keyword>
<dbReference type="GO" id="GO:0003723">
    <property type="term" value="F:RNA binding"/>
    <property type="evidence" value="ECO:0007669"/>
    <property type="project" value="InterPro"/>
</dbReference>
<dbReference type="GO" id="GO:0031297">
    <property type="term" value="P:replication fork processing"/>
    <property type="evidence" value="ECO:0007669"/>
    <property type="project" value="TreeGrafter"/>
</dbReference>
<dbReference type="InterPro" id="IPR036867">
    <property type="entry name" value="R3H_dom_sf"/>
</dbReference>
<dbReference type="InterPro" id="IPR014001">
    <property type="entry name" value="Helicase_ATP-bd"/>
</dbReference>
<dbReference type="InterPro" id="IPR001650">
    <property type="entry name" value="Helicase_C-like"/>
</dbReference>
<feature type="domain" description="HARP" evidence="9">
    <location>
        <begin position="673"/>
        <end position="746"/>
    </location>
</feature>
<evidence type="ECO:0000313" key="10">
    <source>
        <dbReference type="EMBL" id="KAH0811011.1"/>
    </source>
</evidence>
<protein>
    <recommendedName>
        <fullName evidence="12">SWI/SNF-related matrix-associated actin-dependent regulator of chromatin subfamily A-like protein 1</fullName>
    </recommendedName>
</protein>
<dbReference type="Pfam" id="PF04857">
    <property type="entry name" value="CAF1"/>
    <property type="match status" value="1"/>
</dbReference>
<dbReference type="AlphaFoldDB" id="A0A8J6LFM7"/>
<dbReference type="CDD" id="cd18010">
    <property type="entry name" value="DEXHc_HARP_SMARCAL1"/>
    <property type="match status" value="1"/>
</dbReference>
<evidence type="ECO:0000256" key="6">
    <source>
        <dbReference type="SAM" id="MobiDB-lite"/>
    </source>
</evidence>
<dbReference type="InterPro" id="IPR006941">
    <property type="entry name" value="RNase_CAF1"/>
</dbReference>
<dbReference type="InterPro" id="IPR035979">
    <property type="entry name" value="RBD_domain_sf"/>
</dbReference>
<dbReference type="SUPFAM" id="SSF82708">
    <property type="entry name" value="R3H domain"/>
    <property type="match status" value="1"/>
</dbReference>
<sequence length="1276" mass="145710">MEVTSSNFKEILPELENVINKSTFLSIDCEFSGLNVVSEINAFDTPKQYYEKIRKNCKDFLVIQYGISAFRFEPADGGFKQQTYNFYIFRRPINRNIPDQRFLCQTSSINFLTSQGFDFNKLFKSGISYLNVSEETDYRDKLEERQKIRNNQFSPQQSSSEVVPVPDDVQPVIDDVMRKLGEFLDSDSTELELPKCNAFVRRLIYQTTAQKYKNKIILQTKQMKNKDRILIATKFKSKEQHEEMEKERFDKEMTDLDDFIGFTKVLRIVVDSGKLVIGHNMCLDFLHTIDKFLTPLSRDYDEFKECAHSLFKNVLDTKFMASGDDFKELITSTVLKDLLETVSKEPFEIPPVVVENGGQGYAVEDLKEHEAGYDAYITGLCFLSMWNYLGKQKKLSAQDTFKNFDLLAPFLNKLFLMMLRDNQYIHLGGQDPTPSRDHVFYLTFPKDWKFNNIIELFSPFGGVYVAWLNETSAYVGLHKRDQAAVALSTLSQSDTYSIMTYSRRQSEIRGAKMLTPSPAPSNRRKRSMDSAPRCNKKIKTDAFSQGNSMTKKYRPVTEDVESENDDNTPGKSAPKGATKTFVETKKEVVTNGEMQCTPEEIEKKRRIALEKLARKKFHSPLKPNLENLNGEITAPQHSLSPSKQRFNFKAHEQVRHNAKPYDKPKEALQFYGKDKVVTGRCSLITEERFVVELSGFSTPALDVFKAIPTRNYNVNTRNWDFHIKDHNALMLKLQSLRPNVIVERLPTFVLNCVNKEKSDYSNVDLSELDPELGAALMPFQQEGVRYGIDKNGRCLIADDMGLGKTFQALAIANYYSSDWPLLVVTTSSMKNVWEETIHQYLPSVPIMQVQYMTSGKDYIGDCRVLIVSHDMMSRYVDKLLKKEFGVVIVDESHTLKNFKAKCTKAATELAKKARRVILLSGTPALSRPSELFSQLSLIDDRFFGNFFDYSKRYCDGRNTNFGWDASGKSNLQELEIVLSRKFMIRRTKQDVLKTLPNKSQEVVTLDVNLNQFSEEDKKCLNALAARYESQKKSAEKHAILLTFFSETAKIKIPSVCSYILQVLKAKQKFLVFAHHQKMLDAISDVLVKKDVKFIRIDGNTGSEQRKYFVDKFQYSDDCLVAVLSITAANAGITLTAAQLVLFAELHWNPSILSQAESRAHRIGQVKPVVVKYLLAPGTADDSIWPMLQKKQKILSEVGLCRDSFDNVNVLKQETDRVEGLTDDLDFSFSRTCANTLNISSYFKSSSDQSRSETGCDNSEMFVDDGLDDILGAIDFE</sequence>
<dbReference type="Gene3D" id="3.40.50.300">
    <property type="entry name" value="P-loop containing nucleotide triphosphate hydrolases"/>
    <property type="match status" value="1"/>
</dbReference>
<evidence type="ECO:0008006" key="12">
    <source>
        <dbReference type="Google" id="ProtNLM"/>
    </source>
</evidence>
<evidence type="ECO:0000256" key="3">
    <source>
        <dbReference type="ARBA" id="ARBA00022801"/>
    </source>
</evidence>
<dbReference type="CDD" id="cd12428">
    <property type="entry name" value="RRM_PARN"/>
    <property type="match status" value="1"/>
</dbReference>
<dbReference type="InterPro" id="IPR036397">
    <property type="entry name" value="RNaseH_sf"/>
</dbReference>
<dbReference type="FunFam" id="3.30.420.10:FF:000035">
    <property type="entry name" value="Poly(A)-specific ribonuclease PARN"/>
    <property type="match status" value="1"/>
</dbReference>
<dbReference type="InterPro" id="IPR012677">
    <property type="entry name" value="Nucleotide-bd_a/b_plait_sf"/>
</dbReference>
<dbReference type="Proteomes" id="UP000719412">
    <property type="component" value="Unassembled WGS sequence"/>
</dbReference>
<dbReference type="Pfam" id="PF00176">
    <property type="entry name" value="SNF2-rel_dom"/>
    <property type="match status" value="1"/>
</dbReference>
<gene>
    <name evidence="10" type="ORF">GEV33_011779</name>
</gene>
<dbReference type="EMBL" id="JABDTM020027105">
    <property type="protein sequence ID" value="KAH0811011.1"/>
    <property type="molecule type" value="Genomic_DNA"/>
</dbReference>
<dbReference type="SUPFAM" id="SSF53098">
    <property type="entry name" value="Ribonuclease H-like"/>
    <property type="match status" value="1"/>
</dbReference>
<dbReference type="Pfam" id="PF00271">
    <property type="entry name" value="Helicase_C"/>
    <property type="match status" value="1"/>
</dbReference>
<evidence type="ECO:0000256" key="4">
    <source>
        <dbReference type="ARBA" id="ARBA00023242"/>
    </source>
</evidence>
<dbReference type="InterPro" id="IPR012337">
    <property type="entry name" value="RNaseH-like_sf"/>
</dbReference>
<dbReference type="SUPFAM" id="SSF52540">
    <property type="entry name" value="P-loop containing nucleoside triphosphate hydrolases"/>
    <property type="match status" value="2"/>
</dbReference>
<dbReference type="GO" id="GO:0005524">
    <property type="term" value="F:ATP binding"/>
    <property type="evidence" value="ECO:0007669"/>
    <property type="project" value="InterPro"/>
</dbReference>
<dbReference type="PANTHER" id="PTHR45766">
    <property type="entry name" value="DNA ANNEALING HELICASE AND ENDONUCLEASE ZRANB3 FAMILY MEMBER"/>
    <property type="match status" value="1"/>
</dbReference>
<dbReference type="GO" id="GO:0005737">
    <property type="term" value="C:cytoplasm"/>
    <property type="evidence" value="ECO:0007669"/>
    <property type="project" value="InterPro"/>
</dbReference>
<dbReference type="InterPro" id="IPR034042">
    <property type="entry name" value="PARN_R3H"/>
</dbReference>
<keyword evidence="4" id="KW-0539">Nucleus</keyword>
<comment type="similarity">
    <text evidence="2">Belongs to the CAF1 family.</text>
</comment>
<dbReference type="PROSITE" id="PS51194">
    <property type="entry name" value="HELICASE_CTER"/>
    <property type="match status" value="1"/>
</dbReference>
<dbReference type="Gene3D" id="3.30.420.10">
    <property type="entry name" value="Ribonuclease H-like superfamily/Ribonuclease H"/>
    <property type="match status" value="2"/>
</dbReference>
<dbReference type="InterPro" id="IPR027417">
    <property type="entry name" value="P-loop_NTPase"/>
</dbReference>
<dbReference type="FunFam" id="3.40.50.10810:FF:000066">
    <property type="entry name" value="Uncharacterized protein (Fragment)"/>
    <property type="match status" value="1"/>
</dbReference>
<evidence type="ECO:0000259" key="9">
    <source>
        <dbReference type="PROSITE" id="PS51467"/>
    </source>
</evidence>
<evidence type="ECO:0000313" key="11">
    <source>
        <dbReference type="Proteomes" id="UP000719412"/>
    </source>
</evidence>
<evidence type="ECO:0000259" key="8">
    <source>
        <dbReference type="PROSITE" id="PS51194"/>
    </source>
</evidence>
<evidence type="ECO:0000256" key="5">
    <source>
        <dbReference type="PROSITE-ProRule" id="PRU00800"/>
    </source>
</evidence>
<feature type="region of interest" description="Disordered" evidence="6">
    <location>
        <begin position="513"/>
        <end position="577"/>
    </location>
</feature>
<feature type="domain" description="Helicase C-terminal" evidence="8">
    <location>
        <begin position="1058"/>
        <end position="1215"/>
    </location>
</feature>
<reference evidence="10" key="1">
    <citation type="journal article" date="2020" name="J Insects Food Feed">
        <title>The yellow mealworm (Tenebrio molitor) genome: a resource for the emerging insects as food and feed industry.</title>
        <authorList>
            <person name="Eriksson T."/>
            <person name="Andere A."/>
            <person name="Kelstrup H."/>
            <person name="Emery V."/>
            <person name="Picard C."/>
        </authorList>
    </citation>
    <scope>NUCLEOTIDE SEQUENCE</scope>
    <source>
        <strain evidence="10">Stoneville</strain>
        <tissue evidence="10">Whole head</tissue>
    </source>
</reference>